<reference evidence="4" key="2">
    <citation type="submission" date="2015-01" db="EMBL/GenBank/DDBJ databases">
        <title>Evolutionary Origins and Diversification of the Mycorrhizal Mutualists.</title>
        <authorList>
            <consortium name="DOE Joint Genome Institute"/>
            <consortium name="Mycorrhizal Genomics Consortium"/>
            <person name="Kohler A."/>
            <person name="Kuo A."/>
            <person name="Nagy L.G."/>
            <person name="Floudas D."/>
            <person name="Copeland A."/>
            <person name="Barry K.W."/>
            <person name="Cichocki N."/>
            <person name="Veneault-Fourrey C."/>
            <person name="LaButti K."/>
            <person name="Lindquist E.A."/>
            <person name="Lipzen A."/>
            <person name="Lundell T."/>
            <person name="Morin E."/>
            <person name="Murat C."/>
            <person name="Riley R."/>
            <person name="Ohm R."/>
            <person name="Sun H."/>
            <person name="Tunlid A."/>
            <person name="Henrissat B."/>
            <person name="Grigoriev I.V."/>
            <person name="Hibbett D.S."/>
            <person name="Martin F."/>
        </authorList>
    </citation>
    <scope>NUCLEOTIDE SEQUENCE [LARGE SCALE GENOMIC DNA]</scope>
    <source>
        <strain evidence="4">MAFF 305830</strain>
    </source>
</reference>
<accession>A0A0C2WYJ0</accession>
<keyword evidence="4" id="KW-1185">Reference proteome</keyword>
<dbReference type="STRING" id="933852.A0A0C2WYJ0"/>
<evidence type="ECO:0000313" key="4">
    <source>
        <dbReference type="Proteomes" id="UP000054097"/>
    </source>
</evidence>
<protein>
    <recommendedName>
        <fullName evidence="2">Nephrocystin 3-like N-terminal domain-containing protein</fullName>
    </recommendedName>
</protein>
<dbReference type="SUPFAM" id="SSF52540">
    <property type="entry name" value="P-loop containing nucleoside triphosphate hydrolases"/>
    <property type="match status" value="1"/>
</dbReference>
<reference evidence="3 4" key="1">
    <citation type="submission" date="2014-04" db="EMBL/GenBank/DDBJ databases">
        <authorList>
            <consortium name="DOE Joint Genome Institute"/>
            <person name="Kuo A."/>
            <person name="Zuccaro A."/>
            <person name="Kohler A."/>
            <person name="Nagy L.G."/>
            <person name="Floudas D."/>
            <person name="Copeland A."/>
            <person name="Barry K.W."/>
            <person name="Cichocki N."/>
            <person name="Veneault-Fourrey C."/>
            <person name="LaButti K."/>
            <person name="Lindquist E.A."/>
            <person name="Lipzen A."/>
            <person name="Lundell T."/>
            <person name="Morin E."/>
            <person name="Murat C."/>
            <person name="Sun H."/>
            <person name="Tunlid A."/>
            <person name="Henrissat B."/>
            <person name="Grigoriev I.V."/>
            <person name="Hibbett D.S."/>
            <person name="Martin F."/>
            <person name="Nordberg H.P."/>
            <person name="Cantor M.N."/>
            <person name="Hua S.X."/>
        </authorList>
    </citation>
    <scope>NUCLEOTIDE SEQUENCE [LARGE SCALE GENOMIC DNA]</scope>
    <source>
        <strain evidence="3 4">MAFF 305830</strain>
    </source>
</reference>
<name>A0A0C2WYJ0_SERVB</name>
<dbReference type="Gene3D" id="3.40.50.300">
    <property type="entry name" value="P-loop containing nucleotide triphosphate hydrolases"/>
    <property type="match status" value="1"/>
</dbReference>
<dbReference type="Proteomes" id="UP000054097">
    <property type="component" value="Unassembled WGS sequence"/>
</dbReference>
<proteinExistence type="predicted"/>
<evidence type="ECO:0000259" key="2">
    <source>
        <dbReference type="Pfam" id="PF24883"/>
    </source>
</evidence>
<dbReference type="PANTHER" id="PTHR10039:SF14">
    <property type="entry name" value="NACHT DOMAIN-CONTAINING PROTEIN"/>
    <property type="match status" value="1"/>
</dbReference>
<dbReference type="InterPro" id="IPR056884">
    <property type="entry name" value="NPHP3-like_N"/>
</dbReference>
<organism evidence="3 4">
    <name type="scientific">Serendipita vermifera MAFF 305830</name>
    <dbReference type="NCBI Taxonomy" id="933852"/>
    <lineage>
        <taxon>Eukaryota</taxon>
        <taxon>Fungi</taxon>
        <taxon>Dikarya</taxon>
        <taxon>Basidiomycota</taxon>
        <taxon>Agaricomycotina</taxon>
        <taxon>Agaricomycetes</taxon>
        <taxon>Sebacinales</taxon>
        <taxon>Serendipitaceae</taxon>
        <taxon>Serendipita</taxon>
    </lineage>
</organism>
<dbReference type="Pfam" id="PF24883">
    <property type="entry name" value="NPHP3_N"/>
    <property type="match status" value="1"/>
</dbReference>
<dbReference type="OrthoDB" id="4062651at2759"/>
<evidence type="ECO:0000256" key="1">
    <source>
        <dbReference type="ARBA" id="ARBA00022737"/>
    </source>
</evidence>
<evidence type="ECO:0000313" key="3">
    <source>
        <dbReference type="EMBL" id="KIM22392.1"/>
    </source>
</evidence>
<dbReference type="InterPro" id="IPR027417">
    <property type="entry name" value="P-loop_NTPase"/>
</dbReference>
<dbReference type="PANTHER" id="PTHR10039">
    <property type="entry name" value="AMELOGENIN"/>
    <property type="match status" value="1"/>
</dbReference>
<sequence length="534" mass="59961">MLKFHVATVENQITKLEEDVEVDLPAPSANNLAQPIEAYYSVTMKLANVQGDMARVTQIIPDMESTFERYTTALHRSVEELASHTLLQSQPELPQEAGKVNINPNSNAYGNQHVPCLPGTRKKTLSAIHHWVDDNNSGNRMFCLLDVAGSGKSTVAKTMADEWKAENRLVARFFFSRDTAETMSTKSFCSTVANAFAARNPTFEASMKRYMKIPDWQLLPLEEQFEGLVTGPLRKCQQPAILMIDALDECGKEHGVRRTLLETLCSQFHSVPSLRIFVTSRPEPDIKGWVMQEMRVRYTNFVQLEGGSGDVEIYIRSRLQGLPNVQDRLYPVIRYADGLFIWARIACDLLLNAVDAECLLETLGKEVSLDYLYKVALKESMPEDRSSQARMITVFQMILAAKEPLSIVELDRLSPKRGIVEPVVTRLSSLLLHQNREDPIRLLHATLREFLTAQQQAGEYYIQSGLGHYTLALGCIGVVSHQAAQDLDNLTKLDQVSARKDIRDLKGYALITYSGSFTIPQRHGYITVLNHAGS</sequence>
<keyword evidence="1" id="KW-0677">Repeat</keyword>
<gene>
    <name evidence="3" type="ORF">M408DRAFT_290984</name>
</gene>
<feature type="domain" description="Nephrocystin 3-like N-terminal" evidence="2">
    <location>
        <begin position="127"/>
        <end position="281"/>
    </location>
</feature>
<dbReference type="AlphaFoldDB" id="A0A0C2WYJ0"/>
<dbReference type="EMBL" id="KN824357">
    <property type="protein sequence ID" value="KIM22392.1"/>
    <property type="molecule type" value="Genomic_DNA"/>
</dbReference>
<dbReference type="HOGENOM" id="CLU_000288_6_5_1"/>